<dbReference type="EMBL" id="JAFIQS010000001">
    <property type="protein sequence ID" value="KAG5174116.1"/>
    <property type="molecule type" value="Genomic_DNA"/>
</dbReference>
<protein>
    <recommendedName>
        <fullName evidence="1">F-box domain-containing protein</fullName>
    </recommendedName>
</protein>
<proteinExistence type="predicted"/>
<dbReference type="Pfam" id="PF12937">
    <property type="entry name" value="F-box-like"/>
    <property type="match status" value="1"/>
</dbReference>
<dbReference type="Gene3D" id="1.20.1280.50">
    <property type="match status" value="1"/>
</dbReference>
<dbReference type="InterPro" id="IPR036047">
    <property type="entry name" value="F-box-like_dom_sf"/>
</dbReference>
<accession>A0A8H7Y5Q9</accession>
<feature type="domain" description="F-box" evidence="1">
    <location>
        <begin position="20"/>
        <end position="69"/>
    </location>
</feature>
<evidence type="ECO:0000313" key="2">
    <source>
        <dbReference type="EMBL" id="KAG5174116.1"/>
    </source>
</evidence>
<reference evidence="2" key="1">
    <citation type="submission" date="2021-02" db="EMBL/GenBank/DDBJ databases">
        <title>Psilocybe cubensis genome.</title>
        <authorList>
            <person name="Mckernan K.J."/>
            <person name="Crawford S."/>
            <person name="Trippe A."/>
            <person name="Kane L.T."/>
            <person name="Mclaughlin S."/>
        </authorList>
    </citation>
    <scope>NUCLEOTIDE SEQUENCE [LARGE SCALE GENOMIC DNA]</scope>
    <source>
        <strain evidence="2">MGC-MH-2018</strain>
    </source>
</reference>
<dbReference type="CDD" id="cd09917">
    <property type="entry name" value="F-box_SF"/>
    <property type="match status" value="1"/>
</dbReference>
<dbReference type="InterPro" id="IPR001810">
    <property type="entry name" value="F-box_dom"/>
</dbReference>
<name>A0A8H7Y5Q9_PSICU</name>
<gene>
    <name evidence="2" type="ORF">JR316_000774</name>
</gene>
<dbReference type="OrthoDB" id="3226064at2759"/>
<dbReference type="SUPFAM" id="SSF81383">
    <property type="entry name" value="F-box domain"/>
    <property type="match status" value="1"/>
</dbReference>
<sequence length="285" mass="32867">MLPCLPQPTILPPGHVSHFRRSIFTVPVELAQHILSFCHPWDVATFSQTSRAAYALVYHPTDQYLWRQLFAAYPFDSPHSIADIACKREKVDWKGELTSRMKVERVLFDGPMTSSDKQHVLRTLVTVIEDSSWAASQYRSDCNIKWLKRLVQHSSLLHNIYSVPETQDDAQDYARLRAYLALSVIDDRHNMPAHMKLLDRRDYSRAYVYNLLNYTAENNWGPIRQDGSVDWIHAEHLVNVVALNIRELPGNWAKTRPPTCMEGPRTSSFSSIRDFDDWAGVEGTR</sequence>
<evidence type="ECO:0000259" key="1">
    <source>
        <dbReference type="PROSITE" id="PS50181"/>
    </source>
</evidence>
<dbReference type="AlphaFoldDB" id="A0A8H7Y5Q9"/>
<comment type="caution">
    <text evidence="2">The sequence shown here is derived from an EMBL/GenBank/DDBJ whole genome shotgun (WGS) entry which is preliminary data.</text>
</comment>
<dbReference type="PROSITE" id="PS50181">
    <property type="entry name" value="FBOX"/>
    <property type="match status" value="1"/>
</dbReference>
<organism evidence="2">
    <name type="scientific">Psilocybe cubensis</name>
    <name type="common">Psychedelic mushroom</name>
    <name type="synonym">Stropharia cubensis</name>
    <dbReference type="NCBI Taxonomy" id="181762"/>
    <lineage>
        <taxon>Eukaryota</taxon>
        <taxon>Fungi</taxon>
        <taxon>Dikarya</taxon>
        <taxon>Basidiomycota</taxon>
        <taxon>Agaricomycotina</taxon>
        <taxon>Agaricomycetes</taxon>
        <taxon>Agaricomycetidae</taxon>
        <taxon>Agaricales</taxon>
        <taxon>Agaricineae</taxon>
        <taxon>Strophariaceae</taxon>
        <taxon>Psilocybe</taxon>
    </lineage>
</organism>